<keyword evidence="2" id="KW-0325">Glycoprotein</keyword>
<evidence type="ECO:0008006" key="7">
    <source>
        <dbReference type="Google" id="ProtNLM"/>
    </source>
</evidence>
<dbReference type="InterPro" id="IPR011050">
    <property type="entry name" value="Pectin_lyase_fold/virulence"/>
</dbReference>
<gene>
    <name evidence="5" type="ORF">J2X21_000239</name>
</gene>
<comment type="caution">
    <text evidence="5">The sequence shown here is derived from an EMBL/GenBank/DDBJ whole genome shotgun (WGS) entry which is preliminary data.</text>
</comment>
<dbReference type="PANTHER" id="PTHR42970">
    <property type="entry name" value="PECTATE LYASE C-RELATED"/>
    <property type="match status" value="1"/>
</dbReference>
<protein>
    <recommendedName>
        <fullName evidence="7">Pectate lyase</fullName>
    </recommendedName>
</protein>
<evidence type="ECO:0000256" key="4">
    <source>
        <dbReference type="SAM" id="SignalP"/>
    </source>
</evidence>
<evidence type="ECO:0000256" key="1">
    <source>
        <dbReference type="ARBA" id="ARBA00022723"/>
    </source>
</evidence>
<dbReference type="EMBL" id="JAVDXV010000001">
    <property type="protein sequence ID" value="MDR7331127.1"/>
    <property type="molecule type" value="Genomic_DNA"/>
</dbReference>
<feature type="signal peptide" evidence="4">
    <location>
        <begin position="1"/>
        <end position="16"/>
    </location>
</feature>
<dbReference type="Proteomes" id="UP001180825">
    <property type="component" value="Unassembled WGS sequence"/>
</dbReference>
<dbReference type="InterPro" id="IPR012334">
    <property type="entry name" value="Pectin_lyas_fold"/>
</dbReference>
<dbReference type="PANTHER" id="PTHR42970:SF1">
    <property type="entry name" value="PECTATE LYASE C-RELATED"/>
    <property type="match status" value="1"/>
</dbReference>
<evidence type="ECO:0000256" key="2">
    <source>
        <dbReference type="ARBA" id="ARBA00023180"/>
    </source>
</evidence>
<organism evidence="5 6">
    <name type="scientific">Roseateles asaccharophilus</name>
    <dbReference type="NCBI Taxonomy" id="582607"/>
    <lineage>
        <taxon>Bacteria</taxon>
        <taxon>Pseudomonadati</taxon>
        <taxon>Pseudomonadota</taxon>
        <taxon>Betaproteobacteria</taxon>
        <taxon>Burkholderiales</taxon>
        <taxon>Sphaerotilaceae</taxon>
        <taxon>Roseateles</taxon>
    </lineage>
</organism>
<evidence type="ECO:0000313" key="5">
    <source>
        <dbReference type="EMBL" id="MDR7331127.1"/>
    </source>
</evidence>
<evidence type="ECO:0000256" key="3">
    <source>
        <dbReference type="SAM" id="MobiDB-lite"/>
    </source>
</evidence>
<keyword evidence="1" id="KW-0479">Metal-binding</keyword>
<name>A0ABU2A1Q8_9BURK</name>
<dbReference type="InterPro" id="IPR052063">
    <property type="entry name" value="Polysaccharide_Lyase_1"/>
</dbReference>
<dbReference type="SUPFAM" id="SSF51126">
    <property type="entry name" value="Pectin lyase-like"/>
    <property type="match status" value="1"/>
</dbReference>
<sequence>MRIALPLAAVLLTACAAPPAPLPRAFPGAEGEGAISLGGRGGRAIYVTTLADAGPGSLRAAVEATGPRTVVFAVSGTIALKTPLRITHGRITIAGQTAPGDGITLRDQPLVVEADDVVVRFIRSRLGDAANADDDAMSVGSGQRIILDHVSTSWSSDESLSVSVARPDLGRPAYQHVTVQWSLIGESLNCNAAKKGACHGFGSLLRGAHGTRLSMHHNLWTHHQDRMPRPGNYLTPDKDKLGGFYDLRANVFYNWATERSGYNLDRNGELASYNFVGNVYLRGPSSKGAFAFEESNPGSRAFFAGNSMDGQLPADPWSLVRAHKQHLPGGLPEGYKLAAALPFAPVTVDAPDKTLERVLAGVGASLVRDAVDQRLVDDVRQRRGKLINSQTEVGGWPVLSSKPAPPDSDGDGMPDAWEAAQGLNPRDAADAARVDPATGYTQLERYLNGLVAHLIR</sequence>
<dbReference type="Gene3D" id="2.160.20.10">
    <property type="entry name" value="Single-stranded right-handed beta-helix, Pectin lyase-like"/>
    <property type="match status" value="1"/>
</dbReference>
<dbReference type="PROSITE" id="PS51257">
    <property type="entry name" value="PROKAR_LIPOPROTEIN"/>
    <property type="match status" value="1"/>
</dbReference>
<keyword evidence="6" id="KW-1185">Reference proteome</keyword>
<feature type="region of interest" description="Disordered" evidence="3">
    <location>
        <begin position="394"/>
        <end position="416"/>
    </location>
</feature>
<keyword evidence="4" id="KW-0732">Signal</keyword>
<accession>A0ABU2A1Q8</accession>
<proteinExistence type="predicted"/>
<reference evidence="5 6" key="1">
    <citation type="submission" date="2023-07" db="EMBL/GenBank/DDBJ databases">
        <title>Sorghum-associated microbial communities from plants grown in Nebraska, USA.</title>
        <authorList>
            <person name="Schachtman D."/>
        </authorList>
    </citation>
    <scope>NUCLEOTIDE SEQUENCE [LARGE SCALE GENOMIC DNA]</scope>
    <source>
        <strain evidence="5 6">BE316</strain>
    </source>
</reference>
<evidence type="ECO:0000313" key="6">
    <source>
        <dbReference type="Proteomes" id="UP001180825"/>
    </source>
</evidence>
<feature type="chain" id="PRO_5046943590" description="Pectate lyase" evidence="4">
    <location>
        <begin position="17"/>
        <end position="456"/>
    </location>
</feature>
<dbReference type="RefSeq" id="WP_310323857.1">
    <property type="nucleotide sequence ID" value="NZ_JAVDXV010000001.1"/>
</dbReference>